<proteinExistence type="inferred from homology"/>
<protein>
    <recommendedName>
        <fullName evidence="2">AAA+ ATPase domain-containing protein</fullName>
    </recommendedName>
</protein>
<evidence type="ECO:0000313" key="3">
    <source>
        <dbReference type="EMBL" id="MED6222303.1"/>
    </source>
</evidence>
<dbReference type="InterPro" id="IPR003960">
    <property type="entry name" value="ATPase_AAA_CS"/>
</dbReference>
<reference evidence="3 4" key="1">
    <citation type="journal article" date="2023" name="Plants (Basel)">
        <title>Bridging the Gap: Combining Genomics and Transcriptomics Approaches to Understand Stylosanthes scabra, an Orphan Legume from the Brazilian Caatinga.</title>
        <authorList>
            <person name="Ferreira-Neto J.R.C."/>
            <person name="da Silva M.D."/>
            <person name="Binneck E."/>
            <person name="de Melo N.F."/>
            <person name="da Silva R.H."/>
            <person name="de Melo A.L.T.M."/>
            <person name="Pandolfi V."/>
            <person name="Bustamante F.O."/>
            <person name="Brasileiro-Vidal A.C."/>
            <person name="Benko-Iseppon A.M."/>
        </authorList>
    </citation>
    <scope>NUCLEOTIDE SEQUENCE [LARGE SCALE GENOMIC DNA]</scope>
    <source>
        <tissue evidence="3">Leaves</tissue>
    </source>
</reference>
<gene>
    <name evidence="3" type="ORF">PIB30_063096</name>
</gene>
<dbReference type="EMBL" id="JASCZI010272456">
    <property type="protein sequence ID" value="MED6222303.1"/>
    <property type="molecule type" value="Genomic_DNA"/>
</dbReference>
<dbReference type="PROSITE" id="PS00674">
    <property type="entry name" value="AAA"/>
    <property type="match status" value="2"/>
</dbReference>
<keyword evidence="1" id="KW-0067">ATP-binding</keyword>
<dbReference type="InterPro" id="IPR003959">
    <property type="entry name" value="ATPase_AAA_core"/>
</dbReference>
<feature type="domain" description="AAA+ ATPase" evidence="2">
    <location>
        <begin position="106"/>
        <end position="273"/>
    </location>
</feature>
<dbReference type="PANTHER" id="PTHR48470">
    <property type="entry name" value="CELL DIVISION CONTROL PROTEIN 48 C ISOFORM 1"/>
    <property type="match status" value="1"/>
</dbReference>
<keyword evidence="4" id="KW-1185">Reference proteome</keyword>
<organism evidence="3 4">
    <name type="scientific">Stylosanthes scabra</name>
    <dbReference type="NCBI Taxonomy" id="79078"/>
    <lineage>
        <taxon>Eukaryota</taxon>
        <taxon>Viridiplantae</taxon>
        <taxon>Streptophyta</taxon>
        <taxon>Embryophyta</taxon>
        <taxon>Tracheophyta</taxon>
        <taxon>Spermatophyta</taxon>
        <taxon>Magnoliopsida</taxon>
        <taxon>eudicotyledons</taxon>
        <taxon>Gunneridae</taxon>
        <taxon>Pentapetalae</taxon>
        <taxon>rosids</taxon>
        <taxon>fabids</taxon>
        <taxon>Fabales</taxon>
        <taxon>Fabaceae</taxon>
        <taxon>Papilionoideae</taxon>
        <taxon>50 kb inversion clade</taxon>
        <taxon>dalbergioids sensu lato</taxon>
        <taxon>Dalbergieae</taxon>
        <taxon>Pterocarpus clade</taxon>
        <taxon>Stylosanthes</taxon>
    </lineage>
</organism>
<dbReference type="Gene3D" id="3.40.50.300">
    <property type="entry name" value="P-loop containing nucleotide triphosphate hydrolases"/>
    <property type="match status" value="2"/>
</dbReference>
<keyword evidence="1" id="KW-0547">Nucleotide-binding</keyword>
<dbReference type="PANTHER" id="PTHR48470:SF1">
    <property type="entry name" value="CELL DIVISION CONTROL PROTEIN 48 C ISOFORM 1"/>
    <property type="match status" value="1"/>
</dbReference>
<sequence>MTRPMHGSLRRRLDSCKSTYSTVDDIVTHLRSTYPEYHRLKHQTLTRLVQRLLNPRPKHAPNVLKMMHGQEEQQEEEEAAAAQFSASTSCTSSSTSEDAILREDYEPAGVDLMKTMLRKAYTPSKTKPVVEDKIVELEFANNSKDTNDSVKEKEKAGPRFSDFGGMKDTLEDLLYKTSAAELVSGVSGASEENVPSIIFIDEIDSIASKRENYQRGMEQRIVGQLLACMDQSNKDYKGHNVVVIAATNRPHALDSALRRPGRFDWEIFMDIPDEAAREHILSLAPRDVPLEGSLDLKYIARSTPGYVGADLEALVNEACVLAIKRYISGCGRFKKCELETSYLGDWWKKTRLLEDVDKLFCTMPDFQEALKNVQPSLTREGFSSVPNEKWEDIGGLDYLREEFKSKVIGPIKYPEAYKEFGLASQMGILLFGPPGCGKTLTAKAVANDAGANFIYIKGPELLSKFVGESERQVRLLFSRARACSPCIIFFDEVDGLSAKRDMEGGSGVERVVTQLLAELDGAQGVIVIGATNRPDKMDGALLRSGRFGKKFYIPLPSFEQRFSILKVLARKKPVDSTVDLRAIAKACENFSGADLAELMDEAGFAAVNEKLSLDQSLRSILARHFDIALSKVIKSVSPEERRSYEVLADQFKASR</sequence>
<comment type="caution">
    <text evidence="3">The sequence shown here is derived from an EMBL/GenBank/DDBJ whole genome shotgun (WGS) entry which is preliminary data.</text>
</comment>
<dbReference type="InterPro" id="IPR055278">
    <property type="entry name" value="CDC48c"/>
</dbReference>
<dbReference type="InterPro" id="IPR027417">
    <property type="entry name" value="P-loop_NTPase"/>
</dbReference>
<evidence type="ECO:0000259" key="2">
    <source>
        <dbReference type="SMART" id="SM00382"/>
    </source>
</evidence>
<evidence type="ECO:0000256" key="1">
    <source>
        <dbReference type="RuleBase" id="RU003651"/>
    </source>
</evidence>
<dbReference type="SUPFAM" id="SSF52540">
    <property type="entry name" value="P-loop containing nucleoside triphosphate hydrolases"/>
    <property type="match status" value="2"/>
</dbReference>
<comment type="similarity">
    <text evidence="1">Belongs to the AAA ATPase family.</text>
</comment>
<dbReference type="InterPro" id="IPR003593">
    <property type="entry name" value="AAA+_ATPase"/>
</dbReference>
<dbReference type="InterPro" id="IPR041569">
    <property type="entry name" value="AAA_lid_3"/>
</dbReference>
<feature type="domain" description="AAA+ ATPase" evidence="2">
    <location>
        <begin position="424"/>
        <end position="557"/>
    </location>
</feature>
<dbReference type="Pfam" id="PF17862">
    <property type="entry name" value="AAA_lid_3"/>
    <property type="match status" value="2"/>
</dbReference>
<dbReference type="Gene3D" id="1.10.8.60">
    <property type="match status" value="2"/>
</dbReference>
<evidence type="ECO:0000313" key="4">
    <source>
        <dbReference type="Proteomes" id="UP001341840"/>
    </source>
</evidence>
<dbReference type="SMART" id="SM00382">
    <property type="entry name" value="AAA"/>
    <property type="match status" value="2"/>
</dbReference>
<dbReference type="Pfam" id="PF00004">
    <property type="entry name" value="AAA"/>
    <property type="match status" value="2"/>
</dbReference>
<name>A0ABU6ZK26_9FABA</name>
<dbReference type="Proteomes" id="UP001341840">
    <property type="component" value="Unassembled WGS sequence"/>
</dbReference>
<accession>A0ABU6ZK26</accession>